<dbReference type="AlphaFoldDB" id="A0A2T2WZ97"/>
<accession>A0A2T2WZ97</accession>
<keyword evidence="1" id="KW-0812">Transmembrane</keyword>
<reference evidence="2 3" key="1">
    <citation type="journal article" date="2014" name="BMC Genomics">
        <title>Comparison of environmental and isolate Sulfobacillus genomes reveals diverse carbon, sulfur, nitrogen, and hydrogen metabolisms.</title>
        <authorList>
            <person name="Justice N.B."/>
            <person name="Norman A."/>
            <person name="Brown C.T."/>
            <person name="Singh A."/>
            <person name="Thomas B.C."/>
            <person name="Banfield J.F."/>
        </authorList>
    </citation>
    <scope>NUCLEOTIDE SEQUENCE [LARGE SCALE GENOMIC DNA]</scope>
    <source>
        <strain evidence="2">AMDSBA1</strain>
    </source>
</reference>
<organism evidence="2 3">
    <name type="scientific">Sulfobacillus benefaciens</name>
    <dbReference type="NCBI Taxonomy" id="453960"/>
    <lineage>
        <taxon>Bacteria</taxon>
        <taxon>Bacillati</taxon>
        <taxon>Bacillota</taxon>
        <taxon>Clostridia</taxon>
        <taxon>Eubacteriales</taxon>
        <taxon>Clostridiales Family XVII. Incertae Sedis</taxon>
        <taxon>Sulfobacillus</taxon>
    </lineage>
</organism>
<evidence type="ECO:0008006" key="4">
    <source>
        <dbReference type="Google" id="ProtNLM"/>
    </source>
</evidence>
<feature type="transmembrane region" description="Helical" evidence="1">
    <location>
        <begin position="6"/>
        <end position="25"/>
    </location>
</feature>
<gene>
    <name evidence="2" type="ORF">C7B43_11455</name>
</gene>
<dbReference type="EMBL" id="PXYT01000025">
    <property type="protein sequence ID" value="PSR27569.1"/>
    <property type="molecule type" value="Genomic_DNA"/>
</dbReference>
<evidence type="ECO:0000313" key="3">
    <source>
        <dbReference type="Proteomes" id="UP000242699"/>
    </source>
</evidence>
<evidence type="ECO:0000313" key="2">
    <source>
        <dbReference type="EMBL" id="PSR27569.1"/>
    </source>
</evidence>
<keyword evidence="1" id="KW-1133">Transmembrane helix</keyword>
<dbReference type="Proteomes" id="UP000242699">
    <property type="component" value="Unassembled WGS sequence"/>
</dbReference>
<keyword evidence="1" id="KW-0472">Membrane</keyword>
<evidence type="ECO:0000256" key="1">
    <source>
        <dbReference type="SAM" id="Phobius"/>
    </source>
</evidence>
<comment type="caution">
    <text evidence="2">The sequence shown here is derived from an EMBL/GenBank/DDBJ whole genome shotgun (WGS) entry which is preliminary data.</text>
</comment>
<proteinExistence type="predicted"/>
<protein>
    <recommendedName>
        <fullName evidence="4">SHOCT domain-containing protein</fullName>
    </recommendedName>
</protein>
<name>A0A2T2WZ97_9FIRM</name>
<sequence>MVAGLMTAVCLDGVVVFILLFVLFLELWNLGRHLRPTDPAQTVVDALQSRYAQGEISLPELEYRLGEFFAHSGIEIDVGLKDRAEDRYLHFFMMSLFP</sequence>